<keyword evidence="7" id="KW-0862">Zinc</keyword>
<gene>
    <name evidence="16" type="ORF">OXX778_LOCUS778</name>
</gene>
<dbReference type="FunFam" id="3.30.160.60:FF:000226">
    <property type="entry name" value="Zinc finger protein 236 variant"/>
    <property type="match status" value="1"/>
</dbReference>
<evidence type="ECO:0000256" key="1">
    <source>
        <dbReference type="ARBA" id="ARBA00003767"/>
    </source>
</evidence>
<feature type="compositionally biased region" description="Polar residues" evidence="14">
    <location>
        <begin position="318"/>
        <end position="333"/>
    </location>
</feature>
<comment type="function">
    <text evidence="1">May be involved in transcriptional regulation.</text>
</comment>
<dbReference type="Pfam" id="PF00096">
    <property type="entry name" value="zf-C2H2"/>
    <property type="match status" value="4"/>
</dbReference>
<dbReference type="Proteomes" id="UP000663879">
    <property type="component" value="Unassembled WGS sequence"/>
</dbReference>
<dbReference type="OrthoDB" id="427030at2759"/>
<organism evidence="16 17">
    <name type="scientific">Brachionus calyciflorus</name>
    <dbReference type="NCBI Taxonomy" id="104777"/>
    <lineage>
        <taxon>Eukaryota</taxon>
        <taxon>Metazoa</taxon>
        <taxon>Spiralia</taxon>
        <taxon>Gnathifera</taxon>
        <taxon>Rotifera</taxon>
        <taxon>Eurotatoria</taxon>
        <taxon>Monogononta</taxon>
        <taxon>Pseudotrocha</taxon>
        <taxon>Ploima</taxon>
        <taxon>Brachionidae</taxon>
        <taxon>Brachionus</taxon>
    </lineage>
</organism>
<keyword evidence="4" id="KW-0479">Metal-binding</keyword>
<evidence type="ECO:0000256" key="10">
    <source>
        <dbReference type="ARBA" id="ARBA00023155"/>
    </source>
</evidence>
<feature type="domain" description="C2H2-type" evidence="15">
    <location>
        <begin position="162"/>
        <end position="189"/>
    </location>
</feature>
<dbReference type="SMART" id="SM00355">
    <property type="entry name" value="ZnF_C2H2"/>
    <property type="match status" value="6"/>
</dbReference>
<dbReference type="GO" id="GO:0000978">
    <property type="term" value="F:RNA polymerase II cis-regulatory region sequence-specific DNA binding"/>
    <property type="evidence" value="ECO:0007669"/>
    <property type="project" value="TreeGrafter"/>
</dbReference>
<dbReference type="PANTHER" id="PTHR24391:SF27">
    <property type="entry name" value="ZINC FINGER PROTEIN 1"/>
    <property type="match status" value="1"/>
</dbReference>
<feature type="domain" description="C2H2-type" evidence="15">
    <location>
        <begin position="473"/>
        <end position="500"/>
    </location>
</feature>
<proteinExistence type="inferred from homology"/>
<comment type="subcellular location">
    <subcellularLocation>
        <location evidence="2">Nucleus</location>
    </subcellularLocation>
</comment>
<evidence type="ECO:0000256" key="6">
    <source>
        <dbReference type="ARBA" id="ARBA00022771"/>
    </source>
</evidence>
<dbReference type="GO" id="GO:0005634">
    <property type="term" value="C:nucleus"/>
    <property type="evidence" value="ECO:0007669"/>
    <property type="project" value="UniProtKB-SubCell"/>
</dbReference>
<evidence type="ECO:0000313" key="16">
    <source>
        <dbReference type="EMBL" id="CAF0709288.1"/>
    </source>
</evidence>
<evidence type="ECO:0000256" key="9">
    <source>
        <dbReference type="ARBA" id="ARBA00023125"/>
    </source>
</evidence>
<dbReference type="PROSITE" id="PS00028">
    <property type="entry name" value="ZINC_FINGER_C2H2_1"/>
    <property type="match status" value="3"/>
</dbReference>
<keyword evidence="8" id="KW-0805">Transcription regulation</keyword>
<sequence length="627" mass="72923">MSLNIYEMHDDVINKETLPSSLYSKQTLINDQFNSSLSKDKDMKLNSLNSSPLTNESSNSSVKWNDELIDKHDEEQEEMFVYNDEEVRDVSSSSSIQIQQDLLVCKICKKLFDNLNRLQRHMLCHDMSPELRKFKCDYCNKAFKFKHHLKEHTRIHTGEKPFKCINCGKRFSHSGSYSSHMTSKKCYSPVKSQKENLLKTIDLEIGEVVKVEKTQETMAQTLLNNSSTNTSSSPLVNPFMFNFNNMLTDDLSQRSAPFLPKNNPLSFLNLLQQQQQQSQQMSNLFMMFGSNNNNNNNSNPIQIWFNYLKNLNLLNNSVPSSQNTSPISNASSSKRTRDESPTSSSVSSETEPLDLSIKKPKKEESDFNSFLVTNLLNKPKMENIQSKRKSTCPVKNDLNELNVEVNHQQNVSFKENFNYWPNRSSETSESFESEQNEFKTPLRKSYKKIKSDDERTSNRKSWKNHIVEGMDMYACDQCDKMFSKQSSLARHKYEHSGIRPFVCDICTKAFKHKHHLAEHKRLHTGEKPFECGKCGKRFSHSGSYSQHMNHRYKYCRPYREEQQQMPENQSEQANNYENDSMLMINNYQSPSMSEQDLEIDQDEYVDEEYGLNLTPEDDQSNDEKLTE</sequence>
<evidence type="ECO:0000256" key="13">
    <source>
        <dbReference type="PROSITE-ProRule" id="PRU00042"/>
    </source>
</evidence>
<dbReference type="PANTHER" id="PTHR24391">
    <property type="entry name" value="HISTONE H4 TRANSCRIPTION FACTOR-RELATED"/>
    <property type="match status" value="1"/>
</dbReference>
<feature type="region of interest" description="Disordered" evidence="14">
    <location>
        <begin position="318"/>
        <end position="360"/>
    </location>
</feature>
<dbReference type="FunFam" id="3.30.160.60:FF:000145">
    <property type="entry name" value="Zinc finger protein 574"/>
    <property type="match status" value="1"/>
</dbReference>
<dbReference type="InterPro" id="IPR051574">
    <property type="entry name" value="ZnF_E-box_Homeobox"/>
</dbReference>
<dbReference type="AlphaFoldDB" id="A0A813M2M5"/>
<dbReference type="EMBL" id="CAJNOC010000042">
    <property type="protein sequence ID" value="CAF0709288.1"/>
    <property type="molecule type" value="Genomic_DNA"/>
</dbReference>
<keyword evidence="5" id="KW-0677">Repeat</keyword>
<dbReference type="FunFam" id="3.30.160.60:FF:000013">
    <property type="entry name" value="Putative zinc finger E-box-binding homeobox 2"/>
    <property type="match status" value="2"/>
</dbReference>
<keyword evidence="10" id="KW-0371">Homeobox</keyword>
<feature type="domain" description="C2H2-type" evidence="15">
    <location>
        <begin position="501"/>
        <end position="528"/>
    </location>
</feature>
<dbReference type="GO" id="GO:0000122">
    <property type="term" value="P:negative regulation of transcription by RNA polymerase II"/>
    <property type="evidence" value="ECO:0007669"/>
    <property type="project" value="UniProtKB-ARBA"/>
</dbReference>
<keyword evidence="17" id="KW-1185">Reference proteome</keyword>
<dbReference type="Gene3D" id="3.30.160.60">
    <property type="entry name" value="Classic Zinc Finger"/>
    <property type="match status" value="5"/>
</dbReference>
<keyword evidence="12" id="KW-0539">Nucleus</keyword>
<accession>A0A813M2M5</accession>
<comment type="similarity">
    <text evidence="3">Belongs to the krueppel C2H2-type zinc-finger protein family.</text>
</comment>
<dbReference type="GO" id="GO:0008270">
    <property type="term" value="F:zinc ion binding"/>
    <property type="evidence" value="ECO:0007669"/>
    <property type="project" value="UniProtKB-KW"/>
</dbReference>
<evidence type="ECO:0000256" key="2">
    <source>
        <dbReference type="ARBA" id="ARBA00004123"/>
    </source>
</evidence>
<evidence type="ECO:0000256" key="4">
    <source>
        <dbReference type="ARBA" id="ARBA00022723"/>
    </source>
</evidence>
<evidence type="ECO:0000259" key="15">
    <source>
        <dbReference type="PROSITE" id="PS50157"/>
    </source>
</evidence>
<feature type="compositionally biased region" description="Acidic residues" evidence="14">
    <location>
        <begin position="595"/>
        <end position="620"/>
    </location>
</feature>
<evidence type="ECO:0000256" key="8">
    <source>
        <dbReference type="ARBA" id="ARBA00023015"/>
    </source>
</evidence>
<evidence type="ECO:0000256" key="12">
    <source>
        <dbReference type="ARBA" id="ARBA00023242"/>
    </source>
</evidence>
<keyword evidence="9" id="KW-0238">DNA-binding</keyword>
<comment type="caution">
    <text evidence="16">The sequence shown here is derived from an EMBL/GenBank/DDBJ whole genome shotgun (WGS) entry which is preliminary data.</text>
</comment>
<name>A0A813M2M5_9BILA</name>
<evidence type="ECO:0000256" key="14">
    <source>
        <dbReference type="SAM" id="MobiDB-lite"/>
    </source>
</evidence>
<feature type="region of interest" description="Disordered" evidence="14">
    <location>
        <begin position="586"/>
        <end position="627"/>
    </location>
</feature>
<evidence type="ECO:0000256" key="3">
    <source>
        <dbReference type="ARBA" id="ARBA00006991"/>
    </source>
</evidence>
<evidence type="ECO:0000256" key="11">
    <source>
        <dbReference type="ARBA" id="ARBA00023163"/>
    </source>
</evidence>
<feature type="domain" description="C2H2-type" evidence="15">
    <location>
        <begin position="134"/>
        <end position="161"/>
    </location>
</feature>
<evidence type="ECO:0000256" key="5">
    <source>
        <dbReference type="ARBA" id="ARBA00022737"/>
    </source>
</evidence>
<dbReference type="GO" id="GO:0000981">
    <property type="term" value="F:DNA-binding transcription factor activity, RNA polymerase II-specific"/>
    <property type="evidence" value="ECO:0007669"/>
    <property type="project" value="TreeGrafter"/>
</dbReference>
<protein>
    <recommendedName>
        <fullName evidence="15">C2H2-type domain-containing protein</fullName>
    </recommendedName>
</protein>
<feature type="domain" description="C2H2-type" evidence="15">
    <location>
        <begin position="103"/>
        <end position="130"/>
    </location>
</feature>
<keyword evidence="11" id="KW-0804">Transcription</keyword>
<dbReference type="FunFam" id="3.30.160.60:FF:000744">
    <property type="entry name" value="zinc finger E-box-binding homeobox 1"/>
    <property type="match status" value="1"/>
</dbReference>
<reference evidence="16" key="1">
    <citation type="submission" date="2021-02" db="EMBL/GenBank/DDBJ databases">
        <authorList>
            <person name="Nowell W R."/>
        </authorList>
    </citation>
    <scope>NUCLEOTIDE SEQUENCE</scope>
    <source>
        <strain evidence="16">Ploen Becks lab</strain>
    </source>
</reference>
<evidence type="ECO:0000256" key="7">
    <source>
        <dbReference type="ARBA" id="ARBA00022833"/>
    </source>
</evidence>
<dbReference type="InterPro" id="IPR036236">
    <property type="entry name" value="Znf_C2H2_sf"/>
</dbReference>
<evidence type="ECO:0000313" key="17">
    <source>
        <dbReference type="Proteomes" id="UP000663879"/>
    </source>
</evidence>
<keyword evidence="6 13" id="KW-0863">Zinc-finger</keyword>
<feature type="compositionally biased region" description="Low complexity" evidence="14">
    <location>
        <begin position="341"/>
        <end position="350"/>
    </location>
</feature>
<dbReference type="InterPro" id="IPR013087">
    <property type="entry name" value="Znf_C2H2_type"/>
</dbReference>
<dbReference type="SUPFAM" id="SSF57667">
    <property type="entry name" value="beta-beta-alpha zinc fingers"/>
    <property type="match status" value="4"/>
</dbReference>
<feature type="domain" description="C2H2-type" evidence="15">
    <location>
        <begin position="529"/>
        <end position="557"/>
    </location>
</feature>
<dbReference type="PROSITE" id="PS50157">
    <property type="entry name" value="ZINC_FINGER_C2H2_2"/>
    <property type="match status" value="6"/>
</dbReference>